<organism evidence="1 2">
    <name type="scientific">Candidatus Thermochlorobacter aerophilus</name>
    <dbReference type="NCBI Taxonomy" id="1868324"/>
    <lineage>
        <taxon>Bacteria</taxon>
        <taxon>Pseudomonadati</taxon>
        <taxon>Chlorobiota</taxon>
        <taxon>Chlorobiia</taxon>
        <taxon>Chlorobiales</taxon>
        <taxon>Candidatus Thermochlorobacteriaceae</taxon>
        <taxon>Candidatus Thermochlorobacter</taxon>
    </lineage>
</organism>
<sequence length="91" mass="10450">MWMLRFAQHDKGSVIPNASEESSVWDASLRLRSVQHDGASQHDETEDVIANAFFCHSERSEESIVDASLRLCSVQHDRRLCFEQTFRKGLL</sequence>
<gene>
    <name evidence="1" type="ORF">D0433_05710</name>
</gene>
<dbReference type="AlphaFoldDB" id="A0A395M135"/>
<reference evidence="1 2" key="1">
    <citation type="journal article" date="2011" name="ISME J.">
        <title>Community ecology of hot spring cyanobacterial mats: predominant populations and their functional potential.</title>
        <authorList>
            <person name="Klatt C.G."/>
            <person name="Wood J.M."/>
            <person name="Rusch D.B."/>
            <person name="Bateson M.M."/>
            <person name="Hamamura N."/>
            <person name="Heidelberg J.F."/>
            <person name="Grossman A.R."/>
            <person name="Bhaya D."/>
            <person name="Cohan F.M."/>
            <person name="Kuhl M."/>
            <person name="Bryant D.A."/>
            <person name="Ward D.M."/>
        </authorList>
    </citation>
    <scope>NUCLEOTIDE SEQUENCE [LARGE SCALE GENOMIC DNA]</scope>
    <source>
        <strain evidence="1">OS</strain>
    </source>
</reference>
<evidence type="ECO:0000313" key="1">
    <source>
        <dbReference type="EMBL" id="RFM24480.1"/>
    </source>
</evidence>
<protein>
    <submittedName>
        <fullName evidence="1">Uncharacterized protein</fullName>
    </submittedName>
</protein>
<evidence type="ECO:0000313" key="2">
    <source>
        <dbReference type="Proteomes" id="UP000266389"/>
    </source>
</evidence>
<proteinExistence type="predicted"/>
<dbReference type="Proteomes" id="UP000266389">
    <property type="component" value="Unassembled WGS sequence"/>
</dbReference>
<dbReference type="EMBL" id="PHFL01000039">
    <property type="protein sequence ID" value="RFM24480.1"/>
    <property type="molecule type" value="Genomic_DNA"/>
</dbReference>
<comment type="caution">
    <text evidence="1">The sequence shown here is derived from an EMBL/GenBank/DDBJ whole genome shotgun (WGS) entry which is preliminary data.</text>
</comment>
<accession>A0A395M135</accession>
<name>A0A395M135_9BACT</name>